<evidence type="ECO:0000313" key="2">
    <source>
        <dbReference type="EMBL" id="KAG0687595.1"/>
    </source>
</evidence>
<evidence type="ECO:0000313" key="3">
    <source>
        <dbReference type="Proteomes" id="UP000697127"/>
    </source>
</evidence>
<keyword evidence="3" id="KW-1185">Reference proteome</keyword>
<name>A0A9P6WI80_9ASCO</name>
<organism evidence="2 3">
    <name type="scientific">Pichia californica</name>
    <dbReference type="NCBI Taxonomy" id="460514"/>
    <lineage>
        <taxon>Eukaryota</taxon>
        <taxon>Fungi</taxon>
        <taxon>Dikarya</taxon>
        <taxon>Ascomycota</taxon>
        <taxon>Saccharomycotina</taxon>
        <taxon>Pichiomycetes</taxon>
        <taxon>Pichiales</taxon>
        <taxon>Pichiaceae</taxon>
        <taxon>Pichia</taxon>
    </lineage>
</organism>
<dbReference type="EMBL" id="PUHW01000240">
    <property type="protein sequence ID" value="KAG0687595.1"/>
    <property type="molecule type" value="Genomic_DNA"/>
</dbReference>
<proteinExistence type="predicted"/>
<comment type="caution">
    <text evidence="2">The sequence shown here is derived from an EMBL/GenBank/DDBJ whole genome shotgun (WGS) entry which is preliminary data.</text>
</comment>
<feature type="region of interest" description="Disordered" evidence="1">
    <location>
        <begin position="168"/>
        <end position="187"/>
    </location>
</feature>
<sequence>MTMIKALKCHCCLCMKRSCIRQYSQLPKLGFIKDIEQSNSDIDYSYTTNSTKNNKENKSLPSPPLLSSMSRIFLSKSNLNSIESNSQSSKDRNLNNNIINLSNLPSWYERLQKPSSYMINDDISLPQEIIPFRSFQRCYAKVLSIYTDTFLSLTNFKMKELLIKYQNENNNNHNSNSNNSNNNNVDNPNVRIIPQHLQKQNIKIDLAIKKLSELSSNTYILYKRLKVNRLIPPFYLHQQFLIHLGSNNISKLLDLYFELPQPRPFYLKREEFEKFMSLLLRLKFSNNDHKLLIPKIIDVYNDIREFGNEIQLTPFENTKYLSILLNDWSNNNTSLISEDEMFNKIIKMKSLNSIKRLSFCPAMWNLLLIYFPKKTSEIMKLMSNESGLTRLNIEIYLKHIKSFNELNNLLELMKLKFFHLDTYLLNLIILKLIEFNKSNIALNLINEILIKFNNISNLNWSFSTKKIDRIQLFKIDVLNKTFQQLHNEEINNNNNNNNEIGKFSNFTWLRYKFKPSPLIISKLLINLNSYNDQLKLLNLMIKQNIPIVNKHAINLLLLNDLNQIEKFKLIPLILSLVKSSLEFNKTLHRVSIDSRYDTNDLSTYIHDESNEIFELKDIFRISLKLYDDNEHLENVDEIRIAIANQLVSLNDIINK</sequence>
<protein>
    <recommendedName>
        <fullName evidence="4">ATPase expression protein 1</fullName>
    </recommendedName>
</protein>
<evidence type="ECO:0000256" key="1">
    <source>
        <dbReference type="SAM" id="MobiDB-lite"/>
    </source>
</evidence>
<gene>
    <name evidence="2" type="ORF">C6P40_002150</name>
</gene>
<dbReference type="Proteomes" id="UP000697127">
    <property type="component" value="Unassembled WGS sequence"/>
</dbReference>
<evidence type="ECO:0008006" key="4">
    <source>
        <dbReference type="Google" id="ProtNLM"/>
    </source>
</evidence>
<reference evidence="2" key="1">
    <citation type="submission" date="2020-11" db="EMBL/GenBank/DDBJ databases">
        <title>Kefir isolates.</title>
        <authorList>
            <person name="Marcisauskas S."/>
            <person name="Kim Y."/>
            <person name="Blasche S."/>
        </authorList>
    </citation>
    <scope>NUCLEOTIDE SEQUENCE</scope>
    <source>
        <strain evidence="2">Olga-1</strain>
    </source>
</reference>
<accession>A0A9P6WI80</accession>
<dbReference type="AlphaFoldDB" id="A0A9P6WI80"/>